<accession>A0A1F5VX73</accession>
<dbReference type="EMBL" id="MFGW01000025">
    <property type="protein sequence ID" value="OGF68066.1"/>
    <property type="molecule type" value="Genomic_DNA"/>
</dbReference>
<comment type="caution">
    <text evidence="2">The sequence shown here is derived from an EMBL/GenBank/DDBJ whole genome shotgun (WGS) entry which is preliminary data.</text>
</comment>
<dbReference type="AlphaFoldDB" id="A0A1F5VX73"/>
<evidence type="ECO:0008006" key="4">
    <source>
        <dbReference type="Google" id="ProtNLM"/>
    </source>
</evidence>
<dbReference type="PROSITE" id="PS51257">
    <property type="entry name" value="PROKAR_LIPOPROTEIN"/>
    <property type="match status" value="1"/>
</dbReference>
<dbReference type="Proteomes" id="UP000178943">
    <property type="component" value="Unassembled WGS sequence"/>
</dbReference>
<feature type="transmembrane region" description="Helical" evidence="1">
    <location>
        <begin position="6"/>
        <end position="27"/>
    </location>
</feature>
<evidence type="ECO:0000256" key="1">
    <source>
        <dbReference type="SAM" id="Phobius"/>
    </source>
</evidence>
<keyword evidence="1" id="KW-1133">Transmembrane helix</keyword>
<keyword evidence="1" id="KW-0812">Transmembrane</keyword>
<keyword evidence="1" id="KW-0472">Membrane</keyword>
<name>A0A1F5VX73_9BACT</name>
<feature type="transmembrane region" description="Helical" evidence="1">
    <location>
        <begin position="145"/>
        <end position="166"/>
    </location>
</feature>
<organism evidence="2 3">
    <name type="scientific">Candidatus Fischerbacteria bacterium RBG_13_37_8</name>
    <dbReference type="NCBI Taxonomy" id="1817863"/>
    <lineage>
        <taxon>Bacteria</taxon>
        <taxon>Candidatus Fischeribacteriota</taxon>
    </lineage>
</organism>
<evidence type="ECO:0000313" key="2">
    <source>
        <dbReference type="EMBL" id="OGF68066.1"/>
    </source>
</evidence>
<reference evidence="2 3" key="1">
    <citation type="journal article" date="2016" name="Nat. Commun.">
        <title>Thousands of microbial genomes shed light on interconnected biogeochemical processes in an aquifer system.</title>
        <authorList>
            <person name="Anantharaman K."/>
            <person name="Brown C.T."/>
            <person name="Hug L.A."/>
            <person name="Sharon I."/>
            <person name="Castelle C.J."/>
            <person name="Probst A.J."/>
            <person name="Thomas B.C."/>
            <person name="Singh A."/>
            <person name="Wilkins M.J."/>
            <person name="Karaoz U."/>
            <person name="Brodie E.L."/>
            <person name="Williams K.H."/>
            <person name="Hubbard S.S."/>
            <person name="Banfield J.F."/>
        </authorList>
    </citation>
    <scope>NUCLEOTIDE SEQUENCE [LARGE SCALE GENOMIC DNA]</scope>
</reference>
<sequence>MVCKKFLGYLVVVILTVACSCNSWVLAKDEQPKKLKGLESYNILERDTTSYYAKFNNPESPTQTPQEQKLSRELATSSNTISIQENKSSEYSQWQKKFKKAKSKKGTGTVLIISGLALEGLAIGYEVNRINNCNYLSCMNAGRSAGYYALSGAGISLIGVGIGLHVDANKDIKNLKYEGDIKGYKLTDRKNEKSNHNSQEEHISQ</sequence>
<protein>
    <recommendedName>
        <fullName evidence="4">Lipoprotein</fullName>
    </recommendedName>
</protein>
<proteinExistence type="predicted"/>
<feature type="transmembrane region" description="Helical" evidence="1">
    <location>
        <begin position="106"/>
        <end position="125"/>
    </location>
</feature>
<gene>
    <name evidence="2" type="ORF">A2Y62_13845</name>
</gene>
<evidence type="ECO:0000313" key="3">
    <source>
        <dbReference type="Proteomes" id="UP000178943"/>
    </source>
</evidence>